<dbReference type="PANTHER" id="PTHR39966">
    <property type="entry name" value="BLL2471 PROTEIN-RELATED"/>
    <property type="match status" value="1"/>
</dbReference>
<feature type="domain" description="Hemerythrin-like" evidence="1">
    <location>
        <begin position="84"/>
        <end position="222"/>
    </location>
</feature>
<protein>
    <recommendedName>
        <fullName evidence="5">Hemerythrin HHE cation binding domain protein</fullName>
    </recommendedName>
</protein>
<accession>D9SUP8</accession>
<dbReference type="Proteomes" id="UP000002730">
    <property type="component" value="Chromosome"/>
</dbReference>
<feature type="domain" description="DUF438" evidence="2">
    <location>
        <begin position="9"/>
        <end position="74"/>
    </location>
</feature>
<evidence type="ECO:0008006" key="5">
    <source>
        <dbReference type="Google" id="ProtNLM"/>
    </source>
</evidence>
<dbReference type="Pfam" id="PF04282">
    <property type="entry name" value="DUF438"/>
    <property type="match status" value="1"/>
</dbReference>
<gene>
    <name evidence="3" type="ordered locus">Clocel_1197</name>
</gene>
<evidence type="ECO:0000313" key="3">
    <source>
        <dbReference type="EMBL" id="ADL50953.1"/>
    </source>
</evidence>
<dbReference type="STRING" id="573061.Clocel_1197"/>
<dbReference type="RefSeq" id="WP_010076190.1">
    <property type="nucleotide sequence ID" value="NC_014393.1"/>
</dbReference>
<reference evidence="3 4" key="1">
    <citation type="submission" date="2010-08" db="EMBL/GenBank/DDBJ databases">
        <title>Complete sequence of Clostridium cellulovorans 743B.</title>
        <authorList>
            <consortium name="US DOE Joint Genome Institute"/>
            <person name="Lucas S."/>
            <person name="Copeland A."/>
            <person name="Lapidus A."/>
            <person name="Cheng J.-F."/>
            <person name="Bruce D."/>
            <person name="Goodwin L."/>
            <person name="Pitluck S."/>
            <person name="Chertkov O."/>
            <person name="Detter J.C."/>
            <person name="Han C."/>
            <person name="Tapia R."/>
            <person name="Land M."/>
            <person name="Hauser L."/>
            <person name="Chang Y.-J."/>
            <person name="Jeffries C."/>
            <person name="Kyrpides N."/>
            <person name="Ivanova N."/>
            <person name="Mikhailova N."/>
            <person name="Hemme C.L."/>
            <person name="Woyke T."/>
        </authorList>
    </citation>
    <scope>NUCLEOTIDE SEQUENCE [LARGE SCALE GENOMIC DNA]</scope>
    <source>
        <strain evidence="4">ATCC 35296 / DSM 3052 / OCM 3 / 743B</strain>
    </source>
</reference>
<dbReference type="OrthoDB" id="9769774at2"/>
<dbReference type="EMBL" id="CP002160">
    <property type="protein sequence ID" value="ADL50953.1"/>
    <property type="molecule type" value="Genomic_DNA"/>
</dbReference>
<dbReference type="AlphaFoldDB" id="D9SUP8"/>
<dbReference type="PANTHER" id="PTHR39966:SF3">
    <property type="entry name" value="DUF438 DOMAIN-CONTAINING PROTEIN"/>
    <property type="match status" value="1"/>
</dbReference>
<dbReference type="KEGG" id="ccb:Clocel_1197"/>
<evidence type="ECO:0000259" key="1">
    <source>
        <dbReference type="Pfam" id="PF01814"/>
    </source>
</evidence>
<keyword evidence="4" id="KW-1185">Reference proteome</keyword>
<organism evidence="3 4">
    <name type="scientific">Clostridium cellulovorans (strain ATCC 35296 / DSM 3052 / OCM 3 / 743B)</name>
    <dbReference type="NCBI Taxonomy" id="573061"/>
    <lineage>
        <taxon>Bacteria</taxon>
        <taxon>Bacillati</taxon>
        <taxon>Bacillota</taxon>
        <taxon>Clostridia</taxon>
        <taxon>Eubacteriales</taxon>
        <taxon>Clostridiaceae</taxon>
        <taxon>Clostridium</taxon>
    </lineage>
</organism>
<evidence type="ECO:0000259" key="2">
    <source>
        <dbReference type="Pfam" id="PF04282"/>
    </source>
</evidence>
<dbReference type="GO" id="GO:0005886">
    <property type="term" value="C:plasma membrane"/>
    <property type="evidence" value="ECO:0007669"/>
    <property type="project" value="TreeGrafter"/>
</dbReference>
<dbReference type="eggNOG" id="COG2461">
    <property type="taxonomic scope" value="Bacteria"/>
</dbReference>
<dbReference type="HOGENOM" id="CLU_1105640_0_0_9"/>
<dbReference type="Pfam" id="PF01814">
    <property type="entry name" value="Hemerythrin"/>
    <property type="match status" value="1"/>
</dbReference>
<name>D9SUP8_CLOC7</name>
<dbReference type="InterPro" id="IPR012312">
    <property type="entry name" value="Hemerythrin-like"/>
</dbReference>
<evidence type="ECO:0000313" key="4">
    <source>
        <dbReference type="Proteomes" id="UP000002730"/>
    </source>
</evidence>
<dbReference type="InterPro" id="IPR007380">
    <property type="entry name" value="DUF438"/>
</dbReference>
<dbReference type="Gene3D" id="1.20.120.520">
    <property type="entry name" value="nmb1532 protein domain like"/>
    <property type="match status" value="1"/>
</dbReference>
<sequence>MDNKNIQNLTEVLKKLNKHGVTEELRKEAIAIVSDINPIELSIAEQNLIEQGMNPEDLRHLCDVHMEVLSSELDKIKNDINPGHIVDTFIAEHDKILGFLTELEELNFEIQKIQDYKDNLEEIKALNTVIDNILDAESHHQREEKVLFLELEDRKITGPTRIMRMEHDDLRTKKKALKEAVENVSRLDFNEFKEMVDKASKYIIFNLRDHIFKENHILYPTAIESIKEKETWEDMKRRCDEIGYCSFTPNI</sequence>
<proteinExistence type="predicted"/>